<evidence type="ECO:0000313" key="5">
    <source>
        <dbReference type="Proteomes" id="UP000789595"/>
    </source>
</evidence>
<sequence>LWPSAVSPKHCTSVLSAAPATHRCPRDCGAVNSRRATLSAGPADSPPVHTAAVDLAPRARQPPRRASPSRLARARQPPPAMAELVSDAPGAAEKSKETFEPPMSLAQSVFRHGRNPTPASEKEILDLVTQRQMAPYYARVCAAFGISKDESLYAKMKDANAAEIAALAAKKEDAEANQGDMEVLDALFDAAKYHARIGDRDGAYAACDVIVERPKISTGKRIDAVMLKIRVALFFDDVGNAKKQLEDARRLAADGGDWDRNNRLSAYESAYLIVTRDLKGAAKKLLGGVATFTCVELCTYPEFVFYAVVTNVLALPRPDLKKRIIDSPEVLQVIKQIPHLSTLVESLYNCEYSVYFASLLEIEKVLLDDRYFSQHTRYVIRELRVLVYTQFLDAYKTVTLSSMAAAFGVSVEFIDGELARFISCGRLNAKVDKVDNVVHTTRADLKSKKYQEIIKSGDVLNRISSWRVSCRSNRDCFL</sequence>
<comment type="caution">
    <text evidence="4">The sequence shown here is derived from an EMBL/GenBank/DDBJ whole genome shotgun (WGS) entry which is preliminary data.</text>
</comment>
<dbReference type="PROSITE" id="PS50250">
    <property type="entry name" value="PCI"/>
    <property type="match status" value="1"/>
</dbReference>
<accession>A0A8J2SGE1</accession>
<reference evidence="4" key="1">
    <citation type="submission" date="2021-11" db="EMBL/GenBank/DDBJ databases">
        <authorList>
            <consortium name="Genoscope - CEA"/>
            <person name="William W."/>
        </authorList>
    </citation>
    <scope>NUCLEOTIDE SEQUENCE</scope>
</reference>
<dbReference type="AlphaFoldDB" id="A0A8J2SGE1"/>
<dbReference type="InterPro" id="IPR036390">
    <property type="entry name" value="WH_DNA-bd_sf"/>
</dbReference>
<dbReference type="Pfam" id="PF10602">
    <property type="entry name" value="RPN7"/>
    <property type="match status" value="1"/>
</dbReference>
<dbReference type="PANTHER" id="PTHR14145:SF1">
    <property type="entry name" value="26S PROTEASOME NON-ATPASE REGULATORY SUBUNIT 6"/>
    <property type="match status" value="1"/>
</dbReference>
<dbReference type="FunFam" id="1.25.40.570:FF:000005">
    <property type="entry name" value="26S proteasome regulatory subunit N7"/>
    <property type="match status" value="1"/>
</dbReference>
<protein>
    <recommendedName>
        <fullName evidence="3">PCI domain-containing protein</fullName>
    </recommendedName>
</protein>
<dbReference type="GO" id="GO:0000502">
    <property type="term" value="C:proteasome complex"/>
    <property type="evidence" value="ECO:0007669"/>
    <property type="project" value="UniProtKB-KW"/>
</dbReference>
<dbReference type="InterPro" id="IPR000717">
    <property type="entry name" value="PCI_dom"/>
</dbReference>
<dbReference type="InterPro" id="IPR019585">
    <property type="entry name" value="Rpn7/CSN1"/>
</dbReference>
<dbReference type="GO" id="GO:0043161">
    <property type="term" value="P:proteasome-mediated ubiquitin-dependent protein catabolic process"/>
    <property type="evidence" value="ECO:0007669"/>
    <property type="project" value="TreeGrafter"/>
</dbReference>
<keyword evidence="5" id="KW-1185">Reference proteome</keyword>
<feature type="compositionally biased region" description="Low complexity" evidence="2">
    <location>
        <begin position="55"/>
        <end position="75"/>
    </location>
</feature>
<dbReference type="SUPFAM" id="SSF46785">
    <property type="entry name" value="Winged helix' DNA-binding domain"/>
    <property type="match status" value="1"/>
</dbReference>
<evidence type="ECO:0000259" key="3">
    <source>
        <dbReference type="PROSITE" id="PS50250"/>
    </source>
</evidence>
<feature type="domain" description="PCI" evidence="3">
    <location>
        <begin position="277"/>
        <end position="445"/>
    </location>
</feature>
<dbReference type="Pfam" id="PF01399">
    <property type="entry name" value="PCI"/>
    <property type="match status" value="1"/>
</dbReference>
<feature type="non-terminal residue" evidence="4">
    <location>
        <position position="1"/>
    </location>
</feature>
<gene>
    <name evidence="4" type="ORF">PECAL_3P00780</name>
</gene>
<dbReference type="OrthoDB" id="1452at2759"/>
<dbReference type="Gene3D" id="1.25.40.570">
    <property type="match status" value="1"/>
</dbReference>
<proteinExistence type="predicted"/>
<dbReference type="InterPro" id="IPR045135">
    <property type="entry name" value="Rpn7_N"/>
</dbReference>
<keyword evidence="1" id="KW-0647">Proteasome</keyword>
<feature type="region of interest" description="Disordered" evidence="2">
    <location>
        <begin position="35"/>
        <end position="83"/>
    </location>
</feature>
<evidence type="ECO:0000256" key="2">
    <source>
        <dbReference type="SAM" id="MobiDB-lite"/>
    </source>
</evidence>
<name>A0A8J2SGE1_9STRA</name>
<evidence type="ECO:0000313" key="4">
    <source>
        <dbReference type="EMBL" id="CAH0370206.1"/>
    </source>
</evidence>
<organism evidence="4 5">
    <name type="scientific">Pelagomonas calceolata</name>
    <dbReference type="NCBI Taxonomy" id="35677"/>
    <lineage>
        <taxon>Eukaryota</taxon>
        <taxon>Sar</taxon>
        <taxon>Stramenopiles</taxon>
        <taxon>Ochrophyta</taxon>
        <taxon>Pelagophyceae</taxon>
        <taxon>Pelagomonadales</taxon>
        <taxon>Pelagomonadaceae</taxon>
        <taxon>Pelagomonas</taxon>
    </lineage>
</organism>
<dbReference type="SMART" id="SM00088">
    <property type="entry name" value="PINT"/>
    <property type="match status" value="1"/>
</dbReference>
<dbReference type="PANTHER" id="PTHR14145">
    <property type="entry name" value="26S PROTESOME SUBUNIT 6"/>
    <property type="match status" value="1"/>
</dbReference>
<dbReference type="EMBL" id="CAKKNE010000003">
    <property type="protein sequence ID" value="CAH0370206.1"/>
    <property type="molecule type" value="Genomic_DNA"/>
</dbReference>
<evidence type="ECO:0000256" key="1">
    <source>
        <dbReference type="ARBA" id="ARBA00022942"/>
    </source>
</evidence>
<dbReference type="Proteomes" id="UP000789595">
    <property type="component" value="Unassembled WGS sequence"/>
</dbReference>